<evidence type="ECO:0000313" key="12">
    <source>
        <dbReference type="EMBL" id="NIH56548.1"/>
    </source>
</evidence>
<comment type="caution">
    <text evidence="12">The sequence shown here is derived from an EMBL/GenBank/DDBJ whole genome shotgun (WGS) entry which is preliminary data.</text>
</comment>
<evidence type="ECO:0000313" key="13">
    <source>
        <dbReference type="Proteomes" id="UP000749311"/>
    </source>
</evidence>
<dbReference type="Gene3D" id="3.40.50.300">
    <property type="entry name" value="P-loop containing nucleotide triphosphate hydrolases"/>
    <property type="match status" value="1"/>
</dbReference>
<accession>A0ABX0SDS2</accession>
<evidence type="ECO:0000256" key="10">
    <source>
        <dbReference type="ARBA" id="ARBA00048594"/>
    </source>
</evidence>
<name>A0ABX0SDS2_9ACTN</name>
<keyword evidence="5 12" id="KW-0808">Transferase</keyword>
<comment type="catalytic activity">
    <reaction evidence="10">
        <text>GMP + ATP = GDP + ADP</text>
        <dbReference type="Rhea" id="RHEA:20780"/>
        <dbReference type="ChEBI" id="CHEBI:30616"/>
        <dbReference type="ChEBI" id="CHEBI:58115"/>
        <dbReference type="ChEBI" id="CHEBI:58189"/>
        <dbReference type="ChEBI" id="CHEBI:456216"/>
        <dbReference type="EC" id="2.7.4.8"/>
    </reaction>
</comment>
<keyword evidence="7 12" id="KW-0418">Kinase</keyword>
<proteinExistence type="inferred from homology"/>
<evidence type="ECO:0000256" key="3">
    <source>
        <dbReference type="ARBA" id="ARBA00012961"/>
    </source>
</evidence>
<evidence type="ECO:0000256" key="4">
    <source>
        <dbReference type="ARBA" id="ARBA00016296"/>
    </source>
</evidence>
<dbReference type="InterPro" id="IPR027417">
    <property type="entry name" value="P-loop_NTPase"/>
</dbReference>
<dbReference type="PANTHER" id="PTHR23117:SF13">
    <property type="entry name" value="GUANYLATE KINASE"/>
    <property type="match status" value="1"/>
</dbReference>
<protein>
    <recommendedName>
        <fullName evidence="4">Guanylate kinase</fullName>
        <ecNumber evidence="3">2.7.4.8</ecNumber>
    </recommendedName>
    <alternativeName>
        <fullName evidence="9">GMP kinase</fullName>
    </alternativeName>
</protein>
<dbReference type="InterPro" id="IPR008145">
    <property type="entry name" value="GK/Ca_channel_bsu"/>
</dbReference>
<dbReference type="InterPro" id="IPR017665">
    <property type="entry name" value="Guanylate_kinase"/>
</dbReference>
<dbReference type="InterPro" id="IPR020590">
    <property type="entry name" value="Guanylate_kinase_CS"/>
</dbReference>
<feature type="domain" description="Guanylate kinase-like" evidence="11">
    <location>
        <begin position="1"/>
        <end position="164"/>
    </location>
</feature>
<comment type="function">
    <text evidence="1">Essential for recycling GMP and indirectly, cGMP.</text>
</comment>
<dbReference type="SUPFAM" id="SSF52540">
    <property type="entry name" value="P-loop containing nucleoside triphosphate hydrolases"/>
    <property type="match status" value="1"/>
</dbReference>
<evidence type="ECO:0000256" key="6">
    <source>
        <dbReference type="ARBA" id="ARBA00022741"/>
    </source>
</evidence>
<dbReference type="Proteomes" id="UP000749311">
    <property type="component" value="Unassembled WGS sequence"/>
</dbReference>
<dbReference type="Pfam" id="PF00625">
    <property type="entry name" value="Guanylate_kin"/>
    <property type="match status" value="1"/>
</dbReference>
<dbReference type="EC" id="2.7.4.8" evidence="3"/>
<dbReference type="CDD" id="cd00071">
    <property type="entry name" value="GMPK"/>
    <property type="match status" value="1"/>
</dbReference>
<dbReference type="PANTHER" id="PTHR23117">
    <property type="entry name" value="GUANYLATE KINASE-RELATED"/>
    <property type="match status" value="1"/>
</dbReference>
<dbReference type="NCBIfam" id="TIGR03263">
    <property type="entry name" value="guanyl_kin"/>
    <property type="match status" value="1"/>
</dbReference>
<keyword evidence="8" id="KW-0067">ATP-binding</keyword>
<evidence type="ECO:0000256" key="8">
    <source>
        <dbReference type="ARBA" id="ARBA00022840"/>
    </source>
</evidence>
<evidence type="ECO:0000256" key="7">
    <source>
        <dbReference type="ARBA" id="ARBA00022777"/>
    </source>
</evidence>
<dbReference type="GO" id="GO:0004385">
    <property type="term" value="F:GMP kinase activity"/>
    <property type="evidence" value="ECO:0007669"/>
    <property type="project" value="UniProtKB-EC"/>
</dbReference>
<organism evidence="12 13">
    <name type="scientific">Brooklawnia cerclae</name>
    <dbReference type="NCBI Taxonomy" id="349934"/>
    <lineage>
        <taxon>Bacteria</taxon>
        <taxon>Bacillati</taxon>
        <taxon>Actinomycetota</taxon>
        <taxon>Actinomycetes</taxon>
        <taxon>Propionibacteriales</taxon>
        <taxon>Propionibacteriaceae</taxon>
        <taxon>Brooklawnia</taxon>
    </lineage>
</organism>
<dbReference type="PROSITE" id="PS50052">
    <property type="entry name" value="GUANYLATE_KINASE_2"/>
    <property type="match status" value="1"/>
</dbReference>
<dbReference type="PROSITE" id="PS00856">
    <property type="entry name" value="GUANYLATE_KINASE_1"/>
    <property type="match status" value="1"/>
</dbReference>
<dbReference type="SMART" id="SM00072">
    <property type="entry name" value="GuKc"/>
    <property type="match status" value="1"/>
</dbReference>
<evidence type="ECO:0000259" key="11">
    <source>
        <dbReference type="PROSITE" id="PS50052"/>
    </source>
</evidence>
<evidence type="ECO:0000256" key="5">
    <source>
        <dbReference type="ARBA" id="ARBA00022679"/>
    </source>
</evidence>
<keyword evidence="6" id="KW-0547">Nucleotide-binding</keyword>
<keyword evidence="13" id="KW-1185">Reference proteome</keyword>
<evidence type="ECO:0000256" key="2">
    <source>
        <dbReference type="ARBA" id="ARBA00005790"/>
    </source>
</evidence>
<comment type="similarity">
    <text evidence="2">Belongs to the guanylate kinase family.</text>
</comment>
<dbReference type="EMBL" id="JAAMOZ010000001">
    <property type="protein sequence ID" value="NIH56548.1"/>
    <property type="molecule type" value="Genomic_DNA"/>
</dbReference>
<sequence length="165" mass="18553">MVSALKSAHPEVFVSISATTRPPRLGEVDGVHYYFVDDAEFDRMLAGGELLEWALVHNQYRYATPRGPVMDALSAGRPAILEIDLQGARQVRTTLPGAQQVFIEPPSWEELVRRLHGRGTENEEQMTRRLETARQELASESEFDVVIRNDTVEDTVAKLVDFMGL</sequence>
<reference evidence="12 13" key="1">
    <citation type="submission" date="2020-02" db="EMBL/GenBank/DDBJ databases">
        <title>Sequencing the genomes of 1000 actinobacteria strains.</title>
        <authorList>
            <person name="Klenk H.-P."/>
        </authorList>
    </citation>
    <scope>NUCLEOTIDE SEQUENCE [LARGE SCALE GENOMIC DNA]</scope>
    <source>
        <strain evidence="12 13">DSM 19609</strain>
    </source>
</reference>
<evidence type="ECO:0000256" key="9">
    <source>
        <dbReference type="ARBA" id="ARBA00030128"/>
    </source>
</evidence>
<dbReference type="Gene3D" id="3.30.63.10">
    <property type="entry name" value="Guanylate Kinase phosphate binding domain"/>
    <property type="match status" value="1"/>
</dbReference>
<evidence type="ECO:0000256" key="1">
    <source>
        <dbReference type="ARBA" id="ARBA00003531"/>
    </source>
</evidence>
<dbReference type="InterPro" id="IPR008144">
    <property type="entry name" value="Guanylate_kin-like_dom"/>
</dbReference>
<gene>
    <name evidence="12" type="ORF">FB473_001193</name>
</gene>